<evidence type="ECO:0000313" key="2">
    <source>
        <dbReference type="Proteomes" id="UP001204643"/>
    </source>
</evidence>
<accession>A0AAW5L850</accession>
<reference evidence="1" key="1">
    <citation type="submission" date="2022-07" db="EMBL/GenBank/DDBJ databases">
        <title>Identification and characterization of Bacillus thuringiensis and other Bacillus cereus group isolates from spinach by whole genome sequencing.</title>
        <authorList>
            <person name="Zao X."/>
            <person name="Zervas A."/>
            <person name="Hendriks M."/>
            <person name="Rajkovic A."/>
            <person name="Van Overbeek L."/>
            <person name="Hendriksen N.B."/>
            <person name="Uyttendaele M."/>
        </authorList>
    </citation>
    <scope>NUCLEOTIDE SEQUENCE</scope>
    <source>
        <strain evidence="1">781001F-1</strain>
    </source>
</reference>
<name>A0AAW5L850_BACCE</name>
<evidence type="ECO:0008006" key="3">
    <source>
        <dbReference type="Google" id="ProtNLM"/>
    </source>
</evidence>
<comment type="caution">
    <text evidence="1">The sequence shown here is derived from an EMBL/GenBank/DDBJ whole genome shotgun (WGS) entry which is preliminary data.</text>
</comment>
<protein>
    <recommendedName>
        <fullName evidence="3">Transposase</fullName>
    </recommendedName>
</protein>
<gene>
    <name evidence="1" type="ORF">NPM19_30450</name>
</gene>
<sequence length="68" mass="8378">MHVDMWIPYGEVKTYFARKKGKWYRKLENEFEDRRKEEEQKMMVTTQPPFGVFFNFTSFICLPFVNTE</sequence>
<dbReference type="EMBL" id="JANHEB010000100">
    <property type="protein sequence ID" value="MCQ6288906.1"/>
    <property type="molecule type" value="Genomic_DNA"/>
</dbReference>
<dbReference type="AlphaFoldDB" id="A0AAW5L850"/>
<dbReference type="Proteomes" id="UP001204643">
    <property type="component" value="Unassembled WGS sequence"/>
</dbReference>
<proteinExistence type="predicted"/>
<evidence type="ECO:0000313" key="1">
    <source>
        <dbReference type="EMBL" id="MCQ6288906.1"/>
    </source>
</evidence>
<organism evidence="1 2">
    <name type="scientific">Bacillus cereus</name>
    <dbReference type="NCBI Taxonomy" id="1396"/>
    <lineage>
        <taxon>Bacteria</taxon>
        <taxon>Bacillati</taxon>
        <taxon>Bacillota</taxon>
        <taxon>Bacilli</taxon>
        <taxon>Bacillales</taxon>
        <taxon>Bacillaceae</taxon>
        <taxon>Bacillus</taxon>
        <taxon>Bacillus cereus group</taxon>
    </lineage>
</organism>
<feature type="non-terminal residue" evidence="1">
    <location>
        <position position="68"/>
    </location>
</feature>